<dbReference type="AlphaFoldDB" id="A0A4Y2TSW5"/>
<dbReference type="Proteomes" id="UP000499080">
    <property type="component" value="Unassembled WGS sequence"/>
</dbReference>
<accession>A0A4Y2TSW5</accession>
<evidence type="ECO:0000313" key="2">
    <source>
        <dbReference type="Proteomes" id="UP000499080"/>
    </source>
</evidence>
<evidence type="ECO:0000313" key="1">
    <source>
        <dbReference type="EMBL" id="GBO03332.1"/>
    </source>
</evidence>
<comment type="caution">
    <text evidence="1">The sequence shown here is derived from an EMBL/GenBank/DDBJ whole genome shotgun (WGS) entry which is preliminary data.</text>
</comment>
<reference evidence="1 2" key="1">
    <citation type="journal article" date="2019" name="Sci. Rep.">
        <title>Orb-weaving spider Araneus ventricosus genome elucidates the spidroin gene catalogue.</title>
        <authorList>
            <person name="Kono N."/>
            <person name="Nakamura H."/>
            <person name="Ohtoshi R."/>
            <person name="Moran D.A.P."/>
            <person name="Shinohara A."/>
            <person name="Yoshida Y."/>
            <person name="Fujiwara M."/>
            <person name="Mori M."/>
            <person name="Tomita M."/>
            <person name="Arakawa K."/>
        </authorList>
    </citation>
    <scope>NUCLEOTIDE SEQUENCE [LARGE SCALE GENOMIC DNA]</scope>
</reference>
<keyword evidence="2" id="KW-1185">Reference proteome</keyword>
<sequence>MLSEGPRCSSSIRPTIIMSQISLRKASDDSPRNTLIISAFKCCWALQVELLKLPKSLSGGGLSFLHLRSDLTLTSIHFSNPVSKPATFKAQGRVFVAGDNCLSS</sequence>
<protein>
    <submittedName>
        <fullName evidence="1">Uncharacterized protein</fullName>
    </submittedName>
</protein>
<proteinExistence type="predicted"/>
<name>A0A4Y2TSW5_ARAVE</name>
<gene>
    <name evidence="1" type="ORF">AVEN_83518_1</name>
</gene>
<organism evidence="1 2">
    <name type="scientific">Araneus ventricosus</name>
    <name type="common">Orbweaver spider</name>
    <name type="synonym">Epeira ventricosa</name>
    <dbReference type="NCBI Taxonomy" id="182803"/>
    <lineage>
        <taxon>Eukaryota</taxon>
        <taxon>Metazoa</taxon>
        <taxon>Ecdysozoa</taxon>
        <taxon>Arthropoda</taxon>
        <taxon>Chelicerata</taxon>
        <taxon>Arachnida</taxon>
        <taxon>Araneae</taxon>
        <taxon>Araneomorphae</taxon>
        <taxon>Entelegynae</taxon>
        <taxon>Araneoidea</taxon>
        <taxon>Araneidae</taxon>
        <taxon>Araneus</taxon>
    </lineage>
</organism>
<dbReference type="EMBL" id="BGPR01030672">
    <property type="protein sequence ID" value="GBO03332.1"/>
    <property type="molecule type" value="Genomic_DNA"/>
</dbReference>